<dbReference type="Proteomes" id="UP000002979">
    <property type="component" value="Unassembled WGS sequence"/>
</dbReference>
<proteinExistence type="predicted"/>
<evidence type="ECO:0000313" key="2">
    <source>
        <dbReference type="Proteomes" id="UP000002979"/>
    </source>
</evidence>
<accession>A4EA06</accession>
<sequence length="37" mass="4036">MPKIDINEQPACICKMHGLMSDALSCNESKSSNVINL</sequence>
<reference evidence="1 2" key="2">
    <citation type="submission" date="2007-04" db="EMBL/GenBank/DDBJ databases">
        <authorList>
            <person name="Fulton L."/>
            <person name="Clifton S."/>
            <person name="Fulton B."/>
            <person name="Xu J."/>
            <person name="Minx P."/>
            <person name="Mardis E.R."/>
            <person name="Wilson R.K."/>
        </authorList>
    </citation>
    <scope>NUCLEOTIDE SEQUENCE [LARGE SCALE GENOMIC DNA]</scope>
    <source>
        <strain evidence="2">ATCC 25986 / DSM 3979 / JCM 10188 / KCTC 3647 / NCTC 11838 / VPI 1003</strain>
    </source>
</reference>
<gene>
    <name evidence="1" type="ORF">COLAER_01262</name>
</gene>
<dbReference type="AlphaFoldDB" id="A4EA06"/>
<reference evidence="1 2" key="1">
    <citation type="submission" date="2007-01" db="EMBL/GenBank/DDBJ databases">
        <title>Draft genome sequence of Collinsella aerofaciens (ATCC 25986).</title>
        <authorList>
            <person name="Sudarsanam P."/>
            <person name="Ley R."/>
            <person name="Guruge J."/>
            <person name="Turnbaugh P.J."/>
            <person name="Mahowald M."/>
            <person name="Liep D."/>
            <person name="Gordon J."/>
        </authorList>
    </citation>
    <scope>NUCLEOTIDE SEQUENCE [LARGE SCALE GENOMIC DNA]</scope>
    <source>
        <strain evidence="2">ATCC 25986 / DSM 3979 / JCM 10188 / KCTC 3647 / NCTC 11838 / VPI 1003</strain>
    </source>
</reference>
<evidence type="ECO:0000313" key="1">
    <source>
        <dbReference type="EMBL" id="EBA39674.1"/>
    </source>
</evidence>
<organism evidence="1 2">
    <name type="scientific">Collinsella aerofaciens (strain ATCC 25986 / DSM 3979 / JCM 10188 / KCTC 3647 / NCTC 11838 / VPI 1003)</name>
    <dbReference type="NCBI Taxonomy" id="411903"/>
    <lineage>
        <taxon>Bacteria</taxon>
        <taxon>Bacillati</taxon>
        <taxon>Actinomycetota</taxon>
        <taxon>Coriobacteriia</taxon>
        <taxon>Coriobacteriales</taxon>
        <taxon>Coriobacteriaceae</taxon>
        <taxon>Collinsella</taxon>
    </lineage>
</organism>
<name>A4EA06_COLAA</name>
<comment type="caution">
    <text evidence="1">The sequence shown here is derived from an EMBL/GenBank/DDBJ whole genome shotgun (WGS) entry which is preliminary data.</text>
</comment>
<protein>
    <submittedName>
        <fullName evidence="1">Uncharacterized protein</fullName>
    </submittedName>
</protein>
<dbReference type="EMBL" id="AAVN02000004">
    <property type="protein sequence ID" value="EBA39674.1"/>
    <property type="molecule type" value="Genomic_DNA"/>
</dbReference>